<dbReference type="Pfam" id="PF02824">
    <property type="entry name" value="TGS"/>
    <property type="match status" value="1"/>
</dbReference>
<dbReference type="CDD" id="cd01896">
    <property type="entry name" value="DRG"/>
    <property type="match status" value="1"/>
</dbReference>
<dbReference type="InterPro" id="IPR012675">
    <property type="entry name" value="Beta-grasp_dom_sf"/>
</dbReference>
<dbReference type="PROSITE" id="PS00905">
    <property type="entry name" value="GTP1_OBG"/>
    <property type="match status" value="1"/>
</dbReference>
<dbReference type="Gene3D" id="3.40.50.300">
    <property type="entry name" value="P-loop containing nucleotide triphosphate hydrolases"/>
    <property type="match status" value="1"/>
</dbReference>
<dbReference type="PANTHER" id="PTHR43127">
    <property type="entry name" value="DEVELOPMENTALLY-REGULATED GTP-BINDING PROTEIN 2"/>
    <property type="match status" value="1"/>
</dbReference>
<dbReference type="InterPro" id="IPR045001">
    <property type="entry name" value="DRG"/>
</dbReference>
<comment type="caution">
    <text evidence="5">The sequence shown here is derived from an EMBL/GenBank/DDBJ whole genome shotgun (WGS) entry which is preliminary data.</text>
</comment>
<evidence type="ECO:0000313" key="5">
    <source>
        <dbReference type="EMBL" id="EJW05106.1"/>
    </source>
</evidence>
<dbReference type="InterPro" id="IPR031167">
    <property type="entry name" value="G_OBG"/>
</dbReference>
<dbReference type="GO" id="GO:0003924">
    <property type="term" value="F:GTPase activity"/>
    <property type="evidence" value="ECO:0007669"/>
    <property type="project" value="InterPro"/>
</dbReference>
<dbReference type="InterPro" id="IPR004095">
    <property type="entry name" value="TGS"/>
</dbReference>
<dbReference type="FunFam" id="3.10.20.30:FF:000003">
    <property type="entry name" value="Developmentally-regulated GTP-binding protein 1"/>
    <property type="match status" value="1"/>
</dbReference>
<reference evidence="5 6" key="1">
    <citation type="submission" date="2011-08" db="EMBL/GenBank/DDBJ databases">
        <authorList>
            <person name="Liu Z.J."/>
            <person name="Shi F.L."/>
            <person name="Lu J.Q."/>
            <person name="Li M."/>
            <person name="Wang Z.L."/>
        </authorList>
    </citation>
    <scope>NUCLEOTIDE SEQUENCE [LARGE SCALE GENOMIC DNA]</scope>
    <source>
        <strain evidence="5 6">USNM 41457</strain>
    </source>
</reference>
<dbReference type="Pfam" id="PF01926">
    <property type="entry name" value="MMR_HSR1"/>
    <property type="match status" value="1"/>
</dbReference>
<reference evidence="6" key="2">
    <citation type="submission" date="2015-07" db="EMBL/GenBank/DDBJ databases">
        <title>Contrasting host-pathogen interactions and genome evolution in two generalist and specialist microsporidian pathogens of mosquitoes.</title>
        <authorList>
            <consortium name="The Broad Institute Genomics Platform"/>
            <consortium name="The Broad Institute Genome Sequencing Center for Infectious Disease"/>
            <person name="Cuomo C.A."/>
            <person name="Sanscrainte N.D."/>
            <person name="Goldberg J.M."/>
            <person name="Heiman D."/>
            <person name="Young S."/>
            <person name="Zeng Q."/>
            <person name="Becnel J.J."/>
            <person name="Birren B.W."/>
        </authorList>
    </citation>
    <scope>NUCLEOTIDE SEQUENCE [LARGE SCALE GENOMIC DNA]</scope>
    <source>
        <strain evidence="6">USNM 41457</strain>
    </source>
</reference>
<dbReference type="Pfam" id="PF16897">
    <property type="entry name" value="MMR_HSR1_Xtn"/>
    <property type="match status" value="1"/>
</dbReference>
<dbReference type="OrthoDB" id="603at2759"/>
<dbReference type="VEuPathDB" id="MicrosporidiaDB:EDEG_04119"/>
<evidence type="ECO:0000259" key="3">
    <source>
        <dbReference type="PROSITE" id="PS51710"/>
    </source>
</evidence>
<organism evidence="5 6">
    <name type="scientific">Edhazardia aedis (strain USNM 41457)</name>
    <name type="common">Microsporidian parasite</name>
    <dbReference type="NCBI Taxonomy" id="1003232"/>
    <lineage>
        <taxon>Eukaryota</taxon>
        <taxon>Fungi</taxon>
        <taxon>Fungi incertae sedis</taxon>
        <taxon>Microsporidia</taxon>
        <taxon>Edhazardia</taxon>
    </lineage>
</organism>
<dbReference type="PROSITE" id="PS51880">
    <property type="entry name" value="TGS"/>
    <property type="match status" value="1"/>
</dbReference>
<evidence type="ECO:0000313" key="6">
    <source>
        <dbReference type="Proteomes" id="UP000003163"/>
    </source>
</evidence>
<dbReference type="HOGENOM" id="CLU_044997_0_0_1"/>
<feature type="non-terminal residue" evidence="5">
    <location>
        <position position="1"/>
    </location>
</feature>
<accession>J9DBK9</accession>
<dbReference type="InterPro" id="IPR005225">
    <property type="entry name" value="Small_GTP-bd"/>
</dbReference>
<feature type="domain" description="TGS" evidence="4">
    <location>
        <begin position="291"/>
        <end position="366"/>
    </location>
</feature>
<dbReference type="EMBL" id="AFBI03000400">
    <property type="protein sequence ID" value="EJW05106.1"/>
    <property type="molecule type" value="Genomic_DNA"/>
</dbReference>
<dbReference type="Gene3D" id="3.10.20.30">
    <property type="match status" value="1"/>
</dbReference>
<dbReference type="STRING" id="1003232.J9DBK9"/>
<dbReference type="PROSITE" id="PS51710">
    <property type="entry name" value="G_OBG"/>
    <property type="match status" value="1"/>
</dbReference>
<evidence type="ECO:0000256" key="2">
    <source>
        <dbReference type="ARBA" id="ARBA00023134"/>
    </source>
</evidence>
<dbReference type="PRINTS" id="PR00326">
    <property type="entry name" value="GTP1OBG"/>
</dbReference>
<dbReference type="GO" id="GO:0005525">
    <property type="term" value="F:GTP binding"/>
    <property type="evidence" value="ECO:0007669"/>
    <property type="project" value="UniProtKB-KW"/>
</dbReference>
<dbReference type="FunCoup" id="J9DBK9">
    <property type="interactions" value="287"/>
</dbReference>
<dbReference type="NCBIfam" id="TIGR00231">
    <property type="entry name" value="small_GTP"/>
    <property type="match status" value="1"/>
</dbReference>
<dbReference type="InterPro" id="IPR031662">
    <property type="entry name" value="GTP-binding_2"/>
</dbReference>
<dbReference type="OMA" id="WGTSTRH"/>
<protein>
    <submittedName>
        <fullName evidence="5">Small GTP-binding protein domain</fullName>
    </submittedName>
</protein>
<evidence type="ECO:0000259" key="4">
    <source>
        <dbReference type="PROSITE" id="PS51880"/>
    </source>
</evidence>
<proteinExistence type="predicted"/>
<dbReference type="Proteomes" id="UP000003163">
    <property type="component" value="Unassembled WGS sequence"/>
</dbReference>
<dbReference type="InParanoid" id="J9DBK9"/>
<dbReference type="InterPro" id="IPR006074">
    <property type="entry name" value="GTP1-OBG_CS"/>
</dbReference>
<dbReference type="GO" id="GO:1903833">
    <property type="term" value="P:positive regulation of cellular response to amino acid starvation"/>
    <property type="evidence" value="ECO:0007669"/>
    <property type="project" value="UniProtKB-ARBA"/>
</dbReference>
<dbReference type="InterPro" id="IPR027417">
    <property type="entry name" value="P-loop_NTPase"/>
</dbReference>
<keyword evidence="6" id="KW-1185">Reference proteome</keyword>
<dbReference type="SUPFAM" id="SSF81271">
    <property type="entry name" value="TGS-like"/>
    <property type="match status" value="1"/>
</dbReference>
<sequence length="367" mass="41176">IILLKMGVLERIQEIENEMARTQKNKKTEYHIGCLKARLAKLRKELLAPKTSTVSGDSFEVQKTGDARVTFIGFPSVGKSTLLSKITTTESKAAAHEFTTLDCISGKLDYKGAKIQVLDLPGIIKGAAQGVGRGKQVIGVARTSDLILMLLDPRRPEDRIVLEKELYDMGIRLNAKKPDVTVTITNSGGVSVNTTVNLTKTDENMIKLIFKEYKINNCMIVIRDDVTVDEIIDVISDSVVYINCLYCYNKIDSISYESLVYHGDLPNSVAISSRRGWNFDELYEKIWEMIDLKRVYTKKRGEFPDLNNPLVIKGEGTVKAVCLKLHRDFVQNFKYALVWGASAKHQPQKVGLNHKIADEDVLQVYTS</sequence>
<dbReference type="InterPro" id="IPR006073">
    <property type="entry name" value="GTP-bd"/>
</dbReference>
<keyword evidence="2" id="KW-0342">GTP-binding</keyword>
<name>J9DBK9_EDHAE</name>
<gene>
    <name evidence="5" type="ORF">EDEG_04119</name>
</gene>
<evidence type="ECO:0000256" key="1">
    <source>
        <dbReference type="ARBA" id="ARBA00022741"/>
    </source>
</evidence>
<dbReference type="SUPFAM" id="SSF52540">
    <property type="entry name" value="P-loop containing nucleoside triphosphate hydrolases"/>
    <property type="match status" value="1"/>
</dbReference>
<keyword evidence="1" id="KW-0547">Nucleotide-binding</keyword>
<dbReference type="AlphaFoldDB" id="J9DBK9"/>
<dbReference type="InterPro" id="IPR012676">
    <property type="entry name" value="TGS-like"/>
</dbReference>
<feature type="domain" description="OBG-type G" evidence="3">
    <location>
        <begin position="67"/>
        <end position="291"/>
    </location>
</feature>